<organism evidence="2 3">
    <name type="scientific">Lacihabitans soyangensis</name>
    <dbReference type="NCBI Taxonomy" id="869394"/>
    <lineage>
        <taxon>Bacteria</taxon>
        <taxon>Pseudomonadati</taxon>
        <taxon>Bacteroidota</taxon>
        <taxon>Cytophagia</taxon>
        <taxon>Cytophagales</taxon>
        <taxon>Leadbetterellaceae</taxon>
        <taxon>Lacihabitans</taxon>
    </lineage>
</organism>
<accession>A0AAE3H7D6</accession>
<keyword evidence="3" id="KW-1185">Reference proteome</keyword>
<dbReference type="CDD" id="cd06433">
    <property type="entry name" value="GT_2_WfgS_like"/>
    <property type="match status" value="1"/>
</dbReference>
<evidence type="ECO:0000313" key="3">
    <source>
        <dbReference type="Proteomes" id="UP001204144"/>
    </source>
</evidence>
<dbReference type="InterPro" id="IPR001173">
    <property type="entry name" value="Glyco_trans_2-like"/>
</dbReference>
<dbReference type="Pfam" id="PF00535">
    <property type="entry name" value="Glycos_transf_2"/>
    <property type="match status" value="1"/>
</dbReference>
<protein>
    <submittedName>
        <fullName evidence="2">Glycosyltransferase</fullName>
    </submittedName>
</protein>
<comment type="caution">
    <text evidence="2">The sequence shown here is derived from an EMBL/GenBank/DDBJ whole genome shotgun (WGS) entry which is preliminary data.</text>
</comment>
<proteinExistence type="predicted"/>
<name>A0AAE3H7D6_9BACT</name>
<dbReference type="SUPFAM" id="SSF53448">
    <property type="entry name" value="Nucleotide-diphospho-sugar transferases"/>
    <property type="match status" value="1"/>
</dbReference>
<feature type="domain" description="Glycosyltransferase 2-like" evidence="1">
    <location>
        <begin position="5"/>
        <end position="161"/>
    </location>
</feature>
<dbReference type="GO" id="GO:0016758">
    <property type="term" value="F:hexosyltransferase activity"/>
    <property type="evidence" value="ECO:0007669"/>
    <property type="project" value="UniProtKB-ARBA"/>
</dbReference>
<reference evidence="2 3" key="1">
    <citation type="submission" date="2018-11" db="EMBL/GenBank/DDBJ databases">
        <title>Novel bacteria species description.</title>
        <authorList>
            <person name="Han J.-H."/>
        </authorList>
    </citation>
    <scope>NUCLEOTIDE SEQUENCE [LARGE SCALE GENOMIC DNA]</scope>
    <source>
        <strain evidence="2 3">KCTC23259</strain>
    </source>
</reference>
<dbReference type="EMBL" id="RJUF01000182">
    <property type="protein sequence ID" value="MCP9765346.1"/>
    <property type="molecule type" value="Genomic_DNA"/>
</dbReference>
<gene>
    <name evidence="2" type="ORF">EGI31_20625</name>
</gene>
<dbReference type="PANTHER" id="PTHR22916:SF3">
    <property type="entry name" value="UDP-GLCNAC:BETAGAL BETA-1,3-N-ACETYLGLUCOSAMINYLTRANSFERASE-LIKE PROTEIN 1"/>
    <property type="match status" value="1"/>
</dbReference>
<dbReference type="InterPro" id="IPR029044">
    <property type="entry name" value="Nucleotide-diphossugar_trans"/>
</dbReference>
<dbReference type="PANTHER" id="PTHR22916">
    <property type="entry name" value="GLYCOSYLTRANSFERASE"/>
    <property type="match status" value="1"/>
</dbReference>
<dbReference type="Gene3D" id="3.90.550.10">
    <property type="entry name" value="Spore Coat Polysaccharide Biosynthesis Protein SpsA, Chain A"/>
    <property type="match status" value="1"/>
</dbReference>
<sequence length="253" mass="28962">MPLISIITITYNAQDFLERTLDSIRRQTSSDFEYILIDGGSKDGTMAIVEANKAMFSVIVSEKDKGLYDAMNKGLRKASGNYVWFMNAGDEIAEFDAIEKLKTLILKNPDIIYSDTMMVDNSGDLIGLRTEITPHKIPPSLSWKAYKMGMLICHQSFIARRSIAPSYIENNLSADIDWEIKCLKSSKSNLPYPGILAKYLEGGTSHQQLFKSWKDRYLVLKTHFGFFSNLWNHFKIILRADIFNIFRISKYIK</sequence>
<dbReference type="AlphaFoldDB" id="A0AAE3H7D6"/>
<dbReference type="Proteomes" id="UP001204144">
    <property type="component" value="Unassembled WGS sequence"/>
</dbReference>
<dbReference type="RefSeq" id="WP_255039039.1">
    <property type="nucleotide sequence ID" value="NZ_RJUF01000182.1"/>
</dbReference>
<evidence type="ECO:0000313" key="2">
    <source>
        <dbReference type="EMBL" id="MCP9765346.1"/>
    </source>
</evidence>
<evidence type="ECO:0000259" key="1">
    <source>
        <dbReference type="Pfam" id="PF00535"/>
    </source>
</evidence>